<sequence length="150" mass="16941">MRSSYQTDTKKTVDFNPNWMRYTTKLCDQTDQISFNFLALALAFSLFTNLGCTLGGLNWTFSLAGASMPMLLLYSSVPHHQHILGFVLGPLDHLALVKCLRGIVTFCADLRLEHVPQLADHVISICIYEPCLQIWAHSCKHETTDIQQII</sequence>
<accession>A0AA38WDI5</accession>
<organism evidence="2 3">
    <name type="scientific">Centaurea solstitialis</name>
    <name type="common">yellow star-thistle</name>
    <dbReference type="NCBI Taxonomy" id="347529"/>
    <lineage>
        <taxon>Eukaryota</taxon>
        <taxon>Viridiplantae</taxon>
        <taxon>Streptophyta</taxon>
        <taxon>Embryophyta</taxon>
        <taxon>Tracheophyta</taxon>
        <taxon>Spermatophyta</taxon>
        <taxon>Magnoliopsida</taxon>
        <taxon>eudicotyledons</taxon>
        <taxon>Gunneridae</taxon>
        <taxon>Pentapetalae</taxon>
        <taxon>asterids</taxon>
        <taxon>campanulids</taxon>
        <taxon>Asterales</taxon>
        <taxon>Asteraceae</taxon>
        <taxon>Carduoideae</taxon>
        <taxon>Cardueae</taxon>
        <taxon>Centaureinae</taxon>
        <taxon>Centaurea</taxon>
    </lineage>
</organism>
<keyword evidence="1" id="KW-0472">Membrane</keyword>
<feature type="transmembrane region" description="Helical" evidence="1">
    <location>
        <begin position="33"/>
        <end position="50"/>
    </location>
</feature>
<evidence type="ECO:0000313" key="3">
    <source>
        <dbReference type="Proteomes" id="UP001172457"/>
    </source>
</evidence>
<dbReference type="Proteomes" id="UP001172457">
    <property type="component" value="Chromosome 3"/>
</dbReference>
<gene>
    <name evidence="2" type="ORF">OSB04_011251</name>
</gene>
<evidence type="ECO:0000256" key="1">
    <source>
        <dbReference type="SAM" id="Phobius"/>
    </source>
</evidence>
<protein>
    <submittedName>
        <fullName evidence="2">Uncharacterized protein</fullName>
    </submittedName>
</protein>
<evidence type="ECO:0000313" key="2">
    <source>
        <dbReference type="EMBL" id="KAJ9556637.1"/>
    </source>
</evidence>
<keyword evidence="1" id="KW-1133">Transmembrane helix</keyword>
<dbReference type="AlphaFoldDB" id="A0AA38WDI5"/>
<keyword evidence="3" id="KW-1185">Reference proteome</keyword>
<proteinExistence type="predicted"/>
<keyword evidence="1" id="KW-0812">Transmembrane</keyword>
<reference evidence="2" key="1">
    <citation type="submission" date="2023-03" db="EMBL/GenBank/DDBJ databases">
        <title>Chromosome-scale reference genome and RAD-based genetic map of yellow starthistle (Centaurea solstitialis) reveal putative structural variation and QTLs associated with invader traits.</title>
        <authorList>
            <person name="Reatini B."/>
            <person name="Cang F.A."/>
            <person name="Jiang Q."/>
            <person name="Mckibben M.T.W."/>
            <person name="Barker M.S."/>
            <person name="Rieseberg L.H."/>
            <person name="Dlugosch K.M."/>
        </authorList>
    </citation>
    <scope>NUCLEOTIDE SEQUENCE</scope>
    <source>
        <strain evidence="2">CAN-66</strain>
        <tissue evidence="2">Leaf</tissue>
    </source>
</reference>
<comment type="caution">
    <text evidence="2">The sequence shown here is derived from an EMBL/GenBank/DDBJ whole genome shotgun (WGS) entry which is preliminary data.</text>
</comment>
<name>A0AA38WDI5_9ASTR</name>
<dbReference type="EMBL" id="JARYMX010000003">
    <property type="protein sequence ID" value="KAJ9556637.1"/>
    <property type="molecule type" value="Genomic_DNA"/>
</dbReference>